<reference evidence="5 6" key="1">
    <citation type="journal article" date="2015" name="Genome Biol. Evol.">
        <title>Phylogenomic analyses indicate that early fungi evolved digesting cell walls of algal ancestors of land plants.</title>
        <authorList>
            <person name="Chang Y."/>
            <person name="Wang S."/>
            <person name="Sekimoto S."/>
            <person name="Aerts A.L."/>
            <person name="Choi C."/>
            <person name="Clum A."/>
            <person name="LaButti K.M."/>
            <person name="Lindquist E.A."/>
            <person name="Yee Ngan C."/>
            <person name="Ohm R.A."/>
            <person name="Salamov A.A."/>
            <person name="Grigoriev I.V."/>
            <person name="Spatafora J.W."/>
            <person name="Berbee M.L."/>
        </authorList>
    </citation>
    <scope>NUCLEOTIDE SEQUENCE [LARGE SCALE GENOMIC DNA]</scope>
    <source>
        <strain evidence="5 6">JEL478</strain>
    </source>
</reference>
<keyword evidence="3" id="KW-0560">Oxidoreductase</keyword>
<accession>A0A139AAD7</accession>
<dbReference type="GO" id="GO:0016491">
    <property type="term" value="F:oxidoreductase activity"/>
    <property type="evidence" value="ECO:0007669"/>
    <property type="project" value="UniProtKB-KW"/>
</dbReference>
<keyword evidence="6" id="KW-1185">Reference proteome</keyword>
<comment type="similarity">
    <text evidence="1">Belongs to the short-chain dehydrogenases/reductases (SDR) family.</text>
</comment>
<dbReference type="Pfam" id="PF13561">
    <property type="entry name" value="adh_short_C2"/>
    <property type="match status" value="1"/>
</dbReference>
<dbReference type="OrthoDB" id="4131217at2759"/>
<dbReference type="PANTHER" id="PTHR43180:SF66">
    <property type="entry name" value="SHORT-CHAIN DEHYDROGENASE_REDUCTASE FAMILY PROTEIN"/>
    <property type="match status" value="1"/>
</dbReference>
<evidence type="ECO:0000256" key="4">
    <source>
        <dbReference type="SAM" id="MobiDB-lite"/>
    </source>
</evidence>
<evidence type="ECO:0000313" key="6">
    <source>
        <dbReference type="Proteomes" id="UP000070544"/>
    </source>
</evidence>
<protein>
    <submittedName>
        <fullName evidence="5">3-oxoacyl-reductase</fullName>
    </submittedName>
</protein>
<dbReference type="STRING" id="1344416.A0A139AAD7"/>
<dbReference type="EMBL" id="KQ965775">
    <property type="protein sequence ID" value="KXS13697.1"/>
    <property type="molecule type" value="Genomic_DNA"/>
</dbReference>
<dbReference type="PRINTS" id="PR00080">
    <property type="entry name" value="SDRFAMILY"/>
</dbReference>
<sequence>MSSTARTTQIASHVAGDSKGVDPAEGVREKLESRVGKPRLEGKVCIVTGASSLKGIGRASCIAFAQNGAAAVYVTDFDQTNLSSLVAHIETTYPGTRAIPQQLDAADERDVKAICQRALTEFGRLDVFFANAGVGAGDVLAKTSVETFNRVMRVNALGPFLACKHASQVMQVTSKGKAEPGGSIVCTASVAGMRSGAGSVEYSMSKAAVINLVASAAWQLSRTGVRVNAVNPGLTETGMTIGTFDYARGRGSINKVGQLNPTGRYAIPEEIAAAVVFLASDDASYVNGQNLPVCGGLSASHPVVPGRFF</sequence>
<proteinExistence type="inferred from homology"/>
<dbReference type="Gene3D" id="3.40.50.720">
    <property type="entry name" value="NAD(P)-binding Rossmann-like Domain"/>
    <property type="match status" value="1"/>
</dbReference>
<evidence type="ECO:0000256" key="2">
    <source>
        <dbReference type="ARBA" id="ARBA00022857"/>
    </source>
</evidence>
<evidence type="ECO:0000256" key="1">
    <source>
        <dbReference type="ARBA" id="ARBA00006484"/>
    </source>
</evidence>
<dbReference type="AlphaFoldDB" id="A0A139AAD7"/>
<feature type="compositionally biased region" description="Basic and acidic residues" evidence="4">
    <location>
        <begin position="19"/>
        <end position="32"/>
    </location>
</feature>
<dbReference type="FunFam" id="3.40.50.720:FF:000084">
    <property type="entry name" value="Short-chain dehydrogenase reductase"/>
    <property type="match status" value="1"/>
</dbReference>
<dbReference type="CDD" id="cd05233">
    <property type="entry name" value="SDR_c"/>
    <property type="match status" value="1"/>
</dbReference>
<dbReference type="SUPFAM" id="SSF51735">
    <property type="entry name" value="NAD(P)-binding Rossmann-fold domains"/>
    <property type="match status" value="1"/>
</dbReference>
<dbReference type="PANTHER" id="PTHR43180">
    <property type="entry name" value="3-OXOACYL-(ACYL-CARRIER-PROTEIN) REDUCTASE (AFU_ORTHOLOGUE AFUA_6G11210)"/>
    <property type="match status" value="1"/>
</dbReference>
<keyword evidence="2" id="KW-0521">NADP</keyword>
<evidence type="ECO:0000313" key="5">
    <source>
        <dbReference type="EMBL" id="KXS13697.1"/>
    </source>
</evidence>
<dbReference type="PROSITE" id="PS00061">
    <property type="entry name" value="ADH_SHORT"/>
    <property type="match status" value="1"/>
</dbReference>
<dbReference type="InterPro" id="IPR002347">
    <property type="entry name" value="SDR_fam"/>
</dbReference>
<name>A0A139AAD7_GONPJ</name>
<dbReference type="InterPro" id="IPR020904">
    <property type="entry name" value="Sc_DH/Rdtase_CS"/>
</dbReference>
<dbReference type="Proteomes" id="UP000070544">
    <property type="component" value="Unassembled WGS sequence"/>
</dbReference>
<evidence type="ECO:0000256" key="3">
    <source>
        <dbReference type="ARBA" id="ARBA00023002"/>
    </source>
</evidence>
<dbReference type="InterPro" id="IPR036291">
    <property type="entry name" value="NAD(P)-bd_dom_sf"/>
</dbReference>
<dbReference type="OMA" id="SIAQTCA"/>
<feature type="compositionally biased region" description="Polar residues" evidence="4">
    <location>
        <begin position="1"/>
        <end position="11"/>
    </location>
</feature>
<organism evidence="5 6">
    <name type="scientific">Gonapodya prolifera (strain JEL478)</name>
    <name type="common">Monoblepharis prolifera</name>
    <dbReference type="NCBI Taxonomy" id="1344416"/>
    <lineage>
        <taxon>Eukaryota</taxon>
        <taxon>Fungi</taxon>
        <taxon>Fungi incertae sedis</taxon>
        <taxon>Chytridiomycota</taxon>
        <taxon>Chytridiomycota incertae sedis</taxon>
        <taxon>Monoblepharidomycetes</taxon>
        <taxon>Monoblepharidales</taxon>
        <taxon>Gonapodyaceae</taxon>
        <taxon>Gonapodya</taxon>
    </lineage>
</organism>
<feature type="region of interest" description="Disordered" evidence="4">
    <location>
        <begin position="1"/>
        <end position="32"/>
    </location>
</feature>
<gene>
    <name evidence="5" type="ORF">M427DRAFT_136302</name>
</gene>
<dbReference type="PRINTS" id="PR00081">
    <property type="entry name" value="GDHRDH"/>
</dbReference>